<protein>
    <submittedName>
        <fullName evidence="2">Acetyltransferase (GNAT) family protein</fullName>
    </submittedName>
</protein>
<dbReference type="PROSITE" id="PS51186">
    <property type="entry name" value="GNAT"/>
    <property type="match status" value="1"/>
</dbReference>
<proteinExistence type="predicted"/>
<evidence type="ECO:0000313" key="2">
    <source>
        <dbReference type="EMBL" id="RKQ58801.1"/>
    </source>
</evidence>
<comment type="caution">
    <text evidence="2">The sequence shown here is derived from an EMBL/GenBank/DDBJ whole genome shotgun (WGS) entry which is preliminary data.</text>
</comment>
<evidence type="ECO:0000259" key="1">
    <source>
        <dbReference type="PROSITE" id="PS51186"/>
    </source>
</evidence>
<reference evidence="2 3" key="1">
    <citation type="submission" date="2018-10" db="EMBL/GenBank/DDBJ databases">
        <title>Genomic Encyclopedia of Type Strains, Phase IV (KMG-IV): sequencing the most valuable type-strain genomes for metagenomic binning, comparative biology and taxonomic classification.</title>
        <authorList>
            <person name="Goeker M."/>
        </authorList>
    </citation>
    <scope>NUCLEOTIDE SEQUENCE [LARGE SCALE GENOMIC DNA]</scope>
    <source>
        <strain evidence="2 3">DSM 3303</strain>
    </source>
</reference>
<dbReference type="SUPFAM" id="SSF55729">
    <property type="entry name" value="Acyl-CoA N-acyltransferases (Nat)"/>
    <property type="match status" value="1"/>
</dbReference>
<dbReference type="Proteomes" id="UP000279384">
    <property type="component" value="Unassembled WGS sequence"/>
</dbReference>
<dbReference type="Gene3D" id="3.40.630.30">
    <property type="match status" value="1"/>
</dbReference>
<feature type="domain" description="N-acetyltransferase" evidence="1">
    <location>
        <begin position="2"/>
        <end position="146"/>
    </location>
</feature>
<dbReference type="RefSeq" id="WP_120810467.1">
    <property type="nucleotide sequence ID" value="NZ_RBID01000014.1"/>
</dbReference>
<dbReference type="GO" id="GO:0016747">
    <property type="term" value="F:acyltransferase activity, transferring groups other than amino-acyl groups"/>
    <property type="evidence" value="ECO:0007669"/>
    <property type="project" value="InterPro"/>
</dbReference>
<organism evidence="2 3">
    <name type="scientific">Vogesella indigofera</name>
    <name type="common">Pseudomonas indigofera</name>
    <dbReference type="NCBI Taxonomy" id="45465"/>
    <lineage>
        <taxon>Bacteria</taxon>
        <taxon>Pseudomonadati</taxon>
        <taxon>Pseudomonadota</taxon>
        <taxon>Betaproteobacteria</taxon>
        <taxon>Neisseriales</taxon>
        <taxon>Chromobacteriaceae</taxon>
        <taxon>Vogesella</taxon>
    </lineage>
</organism>
<name>A0A495BCU0_VOGIN</name>
<accession>A0A495BCU0</accession>
<dbReference type="InterPro" id="IPR016181">
    <property type="entry name" value="Acyl_CoA_acyltransferase"/>
</dbReference>
<keyword evidence="2" id="KW-0808">Transferase</keyword>
<dbReference type="Pfam" id="PF13508">
    <property type="entry name" value="Acetyltransf_7"/>
    <property type="match status" value="1"/>
</dbReference>
<dbReference type="EMBL" id="RBID01000014">
    <property type="protein sequence ID" value="RKQ58801.1"/>
    <property type="molecule type" value="Genomic_DNA"/>
</dbReference>
<dbReference type="AlphaFoldDB" id="A0A495BCU0"/>
<gene>
    <name evidence="2" type="ORF">C8E02_1773</name>
</gene>
<evidence type="ECO:0000313" key="3">
    <source>
        <dbReference type="Proteomes" id="UP000279384"/>
    </source>
</evidence>
<sequence>MSDWHTASVAADDFEALLALRIAAMQPSLSAIGRFDAQRARDRLAASFAPQHSRWIVQHGERIGWYALHTAADHLYLHHLYLAPAHSGHGIGSALLWQLQQQAAAQGLPLRLGALKHSAANLFYQRHGFVLLQADDWDNHYQWSAP</sequence>
<dbReference type="InterPro" id="IPR000182">
    <property type="entry name" value="GNAT_dom"/>
</dbReference>